<protein>
    <recommendedName>
        <fullName evidence="4">Outer membrane protein beta-barrel domain-containing protein</fullName>
    </recommendedName>
</protein>
<dbReference type="Proteomes" id="UP000054698">
    <property type="component" value="Unassembled WGS sequence"/>
</dbReference>
<organism evidence="2 3">
    <name type="scientific">Legionella feeleii</name>
    <dbReference type="NCBI Taxonomy" id="453"/>
    <lineage>
        <taxon>Bacteria</taxon>
        <taxon>Pseudomonadati</taxon>
        <taxon>Pseudomonadota</taxon>
        <taxon>Gammaproteobacteria</taxon>
        <taxon>Legionellales</taxon>
        <taxon>Legionellaceae</taxon>
        <taxon>Legionella</taxon>
    </lineage>
</organism>
<evidence type="ECO:0000313" key="3">
    <source>
        <dbReference type="Proteomes" id="UP000054698"/>
    </source>
</evidence>
<dbReference type="AlphaFoldDB" id="A0A0W0TWH8"/>
<dbReference type="PATRIC" id="fig|453.4.peg.1402"/>
<comment type="caution">
    <text evidence="2">The sequence shown here is derived from an EMBL/GenBank/DDBJ whole genome shotgun (WGS) entry which is preliminary data.</text>
</comment>
<evidence type="ECO:0000256" key="1">
    <source>
        <dbReference type="SAM" id="SignalP"/>
    </source>
</evidence>
<dbReference type="EMBL" id="LNYB01000046">
    <property type="protein sequence ID" value="KTD00083.1"/>
    <property type="molecule type" value="Genomic_DNA"/>
</dbReference>
<feature type="chain" id="PRO_5006913477" description="Outer membrane protein beta-barrel domain-containing protein" evidence="1">
    <location>
        <begin position="26"/>
        <end position="223"/>
    </location>
</feature>
<keyword evidence="1" id="KW-0732">Signal</keyword>
<feature type="signal peptide" evidence="1">
    <location>
        <begin position="1"/>
        <end position="25"/>
    </location>
</feature>
<gene>
    <name evidence="2" type="ORF">Lfee_1290</name>
</gene>
<name>A0A0W0TWH8_9GAMM</name>
<reference evidence="2 3" key="1">
    <citation type="submission" date="2015-11" db="EMBL/GenBank/DDBJ databases">
        <title>Genomic analysis of 38 Legionella species identifies large and diverse effector repertoires.</title>
        <authorList>
            <person name="Burstein D."/>
            <person name="Amaro F."/>
            <person name="Zusman T."/>
            <person name="Lifshitz Z."/>
            <person name="Cohen O."/>
            <person name="Gilbert J.A."/>
            <person name="Pupko T."/>
            <person name="Shuman H.A."/>
            <person name="Segal G."/>
        </authorList>
    </citation>
    <scope>NUCLEOTIDE SEQUENCE [LARGE SCALE GENOMIC DNA]</scope>
    <source>
        <strain evidence="2 3">WO-44C</strain>
    </source>
</reference>
<sequence>MQRMKRKIRRTWPAILCCCFLSLHAHGVLPPVVVLEEAGIEDNRWSVTASTGYTEYQNMYHNDGHSVIARMAVAAELLATTQSSFGIEFGVQNGRSMRLGIPHGTLDVLGGVVRTTVKPMLDLLITANSNPVTESLLYTQVKGGIAYRRWQIASYLIDNKSELAGEVQAGFGYPITEVTSLNLLYQGVFGAAPKIRANPSMESWRLSNIPVQHGLLLGFSIIV</sequence>
<keyword evidence="3" id="KW-1185">Reference proteome</keyword>
<accession>A0A0W0TWH8</accession>
<evidence type="ECO:0008006" key="4">
    <source>
        <dbReference type="Google" id="ProtNLM"/>
    </source>
</evidence>
<dbReference type="STRING" id="453.Lfee_1290"/>
<evidence type="ECO:0000313" key="2">
    <source>
        <dbReference type="EMBL" id="KTD00083.1"/>
    </source>
</evidence>
<proteinExistence type="predicted"/>